<dbReference type="InterPro" id="IPR009816">
    <property type="entry name" value="SPATS2-like"/>
</dbReference>
<evidence type="ECO:0000256" key="1">
    <source>
        <dbReference type="SAM" id="MobiDB-lite"/>
    </source>
</evidence>
<name>A0AAD1SMK9_PELCU</name>
<proteinExistence type="predicted"/>
<accession>A0AAD1SMK9</accession>
<evidence type="ECO:0000313" key="3">
    <source>
        <dbReference type="Proteomes" id="UP001295444"/>
    </source>
</evidence>
<dbReference type="Proteomes" id="UP001295444">
    <property type="component" value="Chromosome 07"/>
</dbReference>
<feature type="compositionally biased region" description="Basic and acidic residues" evidence="1">
    <location>
        <begin position="397"/>
        <end position="418"/>
    </location>
</feature>
<protein>
    <submittedName>
        <fullName evidence="2">Uncharacterized protein</fullName>
    </submittedName>
</protein>
<feature type="region of interest" description="Disordered" evidence="1">
    <location>
        <begin position="391"/>
        <end position="471"/>
    </location>
</feature>
<dbReference type="PANTHER" id="PTHR15623:SF12">
    <property type="entry name" value="SPATS2-LIKE PROTEIN"/>
    <property type="match status" value="1"/>
</dbReference>
<dbReference type="GO" id="GO:0005737">
    <property type="term" value="C:cytoplasm"/>
    <property type="evidence" value="ECO:0007669"/>
    <property type="project" value="TreeGrafter"/>
</dbReference>
<keyword evidence="3" id="KW-1185">Reference proteome</keyword>
<reference evidence="2" key="1">
    <citation type="submission" date="2022-03" db="EMBL/GenBank/DDBJ databases">
        <authorList>
            <person name="Alioto T."/>
            <person name="Alioto T."/>
            <person name="Gomez Garrido J."/>
        </authorList>
    </citation>
    <scope>NUCLEOTIDE SEQUENCE</scope>
</reference>
<sequence length="471" mass="54292">MLTQLQGLHAVCLLYETHYKLGGCQEDPHSHTPSFHRFSHNPNVCTTLYASPYTASLHITKKDMEKVNQEMMSKEKVQKHRRSKAKNVDTNCENKQIVERKSVSGQKSSSLLSQYNKEVLLQGPRKEEGIIKQAEEKEFTGKELRIHKDLSGLNIEKSAKDLQRCLASITRYRQRVKDEVENSVRNIKSTFAELYKSIIEREVQLMLELERVKEEALENLMTRQITAEELRRTSELSSHKTDSEISELRAQIKHFVSERKYDEELTKSARVTFDAEQLMKQIILCGEISHPKNSYSPRTPNSTVSSSEVQNITAAKPKVHTPRMKKPLKNYRHKIITSDKDHVQCIEGAETGSDNLETPHASPDYSRWSNKQVVAGHTYWRKCLPKMTGFHGSTKTSKSDDGSFHDFHPRSRCEETRRQKNTFNSRNRRATHNKECPSVQNKNLEHTEYSQDSRRKETETVLVKGSTGHIT</sequence>
<dbReference type="AlphaFoldDB" id="A0AAD1SMK9"/>
<gene>
    <name evidence="2" type="ORF">PECUL_23A020830</name>
</gene>
<dbReference type="Pfam" id="PF07139">
    <property type="entry name" value="SPATS2-like"/>
    <property type="match status" value="1"/>
</dbReference>
<dbReference type="EMBL" id="OW240918">
    <property type="protein sequence ID" value="CAH2306024.1"/>
    <property type="molecule type" value="Genomic_DNA"/>
</dbReference>
<dbReference type="PANTHER" id="PTHR15623">
    <property type="entry name" value="SPERMATOGENESIS-ASSOCIATED SERINE-RICH PROTEIN 2-RELATED"/>
    <property type="match status" value="1"/>
</dbReference>
<evidence type="ECO:0000313" key="2">
    <source>
        <dbReference type="EMBL" id="CAH2306024.1"/>
    </source>
</evidence>
<feature type="compositionally biased region" description="Basic and acidic residues" evidence="1">
    <location>
        <begin position="443"/>
        <end position="459"/>
    </location>
</feature>
<organism evidence="2 3">
    <name type="scientific">Pelobates cultripes</name>
    <name type="common">Western spadefoot toad</name>
    <dbReference type="NCBI Taxonomy" id="61616"/>
    <lineage>
        <taxon>Eukaryota</taxon>
        <taxon>Metazoa</taxon>
        <taxon>Chordata</taxon>
        <taxon>Craniata</taxon>
        <taxon>Vertebrata</taxon>
        <taxon>Euteleostomi</taxon>
        <taxon>Amphibia</taxon>
        <taxon>Batrachia</taxon>
        <taxon>Anura</taxon>
        <taxon>Pelobatoidea</taxon>
        <taxon>Pelobatidae</taxon>
        <taxon>Pelobates</taxon>
    </lineage>
</organism>